<protein>
    <submittedName>
        <fullName evidence="1">Uncharacterized protein</fullName>
    </submittedName>
</protein>
<organism evidence="1">
    <name type="scientific">marine sediment metagenome</name>
    <dbReference type="NCBI Taxonomy" id="412755"/>
    <lineage>
        <taxon>unclassified sequences</taxon>
        <taxon>metagenomes</taxon>
        <taxon>ecological metagenomes</taxon>
    </lineage>
</organism>
<gene>
    <name evidence="1" type="ORF">S01H4_14401</name>
</gene>
<accession>X0YY37</accession>
<name>X0YY37_9ZZZZ</name>
<proteinExistence type="predicted"/>
<evidence type="ECO:0000313" key="1">
    <source>
        <dbReference type="EMBL" id="GAG61320.1"/>
    </source>
</evidence>
<comment type="caution">
    <text evidence="1">The sequence shown here is derived from an EMBL/GenBank/DDBJ whole genome shotgun (WGS) entry which is preliminary data.</text>
</comment>
<dbReference type="AlphaFoldDB" id="X0YY37"/>
<reference evidence="1" key="1">
    <citation type="journal article" date="2014" name="Front. Microbiol.">
        <title>High frequency of phylogenetically diverse reductive dehalogenase-homologous genes in deep subseafloor sedimentary metagenomes.</title>
        <authorList>
            <person name="Kawai M."/>
            <person name="Futagami T."/>
            <person name="Toyoda A."/>
            <person name="Takaki Y."/>
            <person name="Nishi S."/>
            <person name="Hori S."/>
            <person name="Arai W."/>
            <person name="Tsubouchi T."/>
            <person name="Morono Y."/>
            <person name="Uchiyama I."/>
            <person name="Ito T."/>
            <person name="Fujiyama A."/>
            <person name="Inagaki F."/>
            <person name="Takami H."/>
        </authorList>
    </citation>
    <scope>NUCLEOTIDE SEQUENCE</scope>
    <source>
        <strain evidence="1">Expedition CK06-06</strain>
    </source>
</reference>
<feature type="non-terminal residue" evidence="1">
    <location>
        <position position="1"/>
    </location>
</feature>
<dbReference type="EMBL" id="BART01006316">
    <property type="protein sequence ID" value="GAG61320.1"/>
    <property type="molecule type" value="Genomic_DNA"/>
</dbReference>
<sequence length="226" mass="25477">DAFSAGATKGEIEVWAECFDEKVISPIGFLQTKEHWSAVMGTPGTYKYVDLPTDYPIRQLIVRGACDKEAPWGTVSEVRLDEDNMRSVPFNYEVEDYHRLMHGVWQPVIESFNIYTDASGGYGIYVTPTNYFAIVQVCPWIETDAWVPTDTKGGYVDARTTLPCFARVTAHGWLPHHCIQFPMGDQQDLEDWFDVTRKGSVRLRLKSGANGATGVGTVILQQLRKY</sequence>